<accession>A0A8S1T7B4</accession>
<evidence type="ECO:0000313" key="2">
    <source>
        <dbReference type="EMBL" id="CAD8149165.1"/>
    </source>
</evidence>
<feature type="compositionally biased region" description="Basic and acidic residues" evidence="1">
    <location>
        <begin position="30"/>
        <end position="46"/>
    </location>
</feature>
<proteinExistence type="predicted"/>
<comment type="caution">
    <text evidence="2">The sequence shown here is derived from an EMBL/GenBank/DDBJ whole genome shotgun (WGS) entry which is preliminary data.</text>
</comment>
<dbReference type="AlphaFoldDB" id="A0A8S1T7B4"/>
<name>A0A8S1T7B4_PAROT</name>
<sequence length="46" mass="5832">MRRSRSQSRRRRHSSSESSKKYYERKHRSNRYETKRKSGWDSKTRK</sequence>
<keyword evidence="3" id="KW-1185">Reference proteome</keyword>
<reference evidence="2" key="1">
    <citation type="submission" date="2021-01" db="EMBL/GenBank/DDBJ databases">
        <authorList>
            <consortium name="Genoscope - CEA"/>
            <person name="William W."/>
        </authorList>
    </citation>
    <scope>NUCLEOTIDE SEQUENCE</scope>
</reference>
<evidence type="ECO:0000313" key="3">
    <source>
        <dbReference type="Proteomes" id="UP000683925"/>
    </source>
</evidence>
<feature type="compositionally biased region" description="Basic residues" evidence="1">
    <location>
        <begin position="1"/>
        <end position="13"/>
    </location>
</feature>
<dbReference type="EMBL" id="CAJJDP010000022">
    <property type="protein sequence ID" value="CAD8149165.1"/>
    <property type="molecule type" value="Genomic_DNA"/>
</dbReference>
<organism evidence="2 3">
    <name type="scientific">Paramecium octaurelia</name>
    <dbReference type="NCBI Taxonomy" id="43137"/>
    <lineage>
        <taxon>Eukaryota</taxon>
        <taxon>Sar</taxon>
        <taxon>Alveolata</taxon>
        <taxon>Ciliophora</taxon>
        <taxon>Intramacronucleata</taxon>
        <taxon>Oligohymenophorea</taxon>
        <taxon>Peniculida</taxon>
        <taxon>Parameciidae</taxon>
        <taxon>Paramecium</taxon>
    </lineage>
</organism>
<protein>
    <submittedName>
        <fullName evidence="2">Uncharacterized protein</fullName>
    </submittedName>
</protein>
<evidence type="ECO:0000256" key="1">
    <source>
        <dbReference type="SAM" id="MobiDB-lite"/>
    </source>
</evidence>
<dbReference type="Proteomes" id="UP000683925">
    <property type="component" value="Unassembled WGS sequence"/>
</dbReference>
<gene>
    <name evidence="2" type="ORF">POCTA_138.1.T0220069</name>
</gene>
<feature type="region of interest" description="Disordered" evidence="1">
    <location>
        <begin position="1"/>
        <end position="46"/>
    </location>
</feature>